<protein>
    <submittedName>
        <fullName evidence="1">Uncharacterized protein</fullName>
    </submittedName>
</protein>
<dbReference type="Proteomes" id="UP000253501">
    <property type="component" value="Unassembled WGS sequence"/>
</dbReference>
<comment type="caution">
    <text evidence="1">The sequence shown here is derived from an EMBL/GenBank/DDBJ whole genome shotgun (WGS) entry which is preliminary data.</text>
</comment>
<sequence length="96" mass="11394">MQAIHEPLETGAITAQRFQTLCEKKGVTWEVHWFWRERRRDGRLLLRREDGRAVFSREYARSTSLWTGGDRYLRGMRTGSPRHLAFRAAVEFLENN</sequence>
<gene>
    <name evidence="1" type="ORF">DDK22_07275</name>
</gene>
<dbReference type="EMBL" id="QDHA01000016">
    <property type="protein sequence ID" value="RCJ09044.1"/>
    <property type="molecule type" value="Genomic_DNA"/>
</dbReference>
<reference evidence="1 2" key="1">
    <citation type="submission" date="2018-04" db="EMBL/GenBank/DDBJ databases">
        <title>Cupriavidus necator CR12 genome sequencing and assembly.</title>
        <authorList>
            <person name="Ben Fekih I."/>
            <person name="Mazhar H.S."/>
            <person name="Bello S.K."/>
            <person name="Rensing C."/>
        </authorList>
    </citation>
    <scope>NUCLEOTIDE SEQUENCE [LARGE SCALE GENOMIC DNA]</scope>
    <source>
        <strain evidence="1 2">CR12</strain>
    </source>
</reference>
<accession>A0A367PNE7</accession>
<dbReference type="AlphaFoldDB" id="A0A367PNE7"/>
<proteinExistence type="predicted"/>
<evidence type="ECO:0000313" key="1">
    <source>
        <dbReference type="EMBL" id="RCJ09044.1"/>
    </source>
</evidence>
<evidence type="ECO:0000313" key="2">
    <source>
        <dbReference type="Proteomes" id="UP000253501"/>
    </source>
</evidence>
<organism evidence="1 2">
    <name type="scientific">Cupriavidus necator</name>
    <name type="common">Alcaligenes eutrophus</name>
    <name type="synonym">Ralstonia eutropha</name>
    <dbReference type="NCBI Taxonomy" id="106590"/>
    <lineage>
        <taxon>Bacteria</taxon>
        <taxon>Pseudomonadati</taxon>
        <taxon>Pseudomonadota</taxon>
        <taxon>Betaproteobacteria</taxon>
        <taxon>Burkholderiales</taxon>
        <taxon>Burkholderiaceae</taxon>
        <taxon>Cupriavidus</taxon>
    </lineage>
</organism>
<dbReference type="RefSeq" id="WP_114131382.1">
    <property type="nucleotide sequence ID" value="NZ_CP068434.1"/>
</dbReference>
<name>A0A367PNE7_CUPNE</name>